<reference evidence="2 3" key="1">
    <citation type="submission" date="2017-02" db="EMBL/GenBank/DDBJ databases">
        <title>The new phylogeny of genus Mycobacterium.</title>
        <authorList>
            <person name="Tortoli E."/>
            <person name="Trovato A."/>
            <person name="Cirillo D.M."/>
        </authorList>
    </citation>
    <scope>NUCLEOTIDE SEQUENCE [LARGE SCALE GENOMIC DNA]</scope>
    <source>
        <strain evidence="2 3">FI-09383</strain>
    </source>
</reference>
<sequence>MTALSRRRTRAFARVLGPFFTIAAIVVVVRASDMPTILSEFTGSEVWPWITGAFGLLGGLAMLAFHQFWREPAAIIISALGWLLTAEAILLMAFPGVFADLGDQMIGAVGIWRVGYAVFGLIGLYLAYVGWRPASPEQSDTASDSAAEVPRAA</sequence>
<name>A0A1A0QWY0_9MYCO</name>
<keyword evidence="1" id="KW-0812">Transmembrane</keyword>
<dbReference type="OrthoDB" id="4737921at2"/>
<accession>A0A1X0CUG5</accession>
<feature type="transmembrane region" description="Helical" evidence="1">
    <location>
        <begin position="47"/>
        <end position="66"/>
    </location>
</feature>
<evidence type="ECO:0000256" key="1">
    <source>
        <dbReference type="SAM" id="Phobius"/>
    </source>
</evidence>
<dbReference type="Proteomes" id="UP000192772">
    <property type="component" value="Unassembled WGS sequence"/>
</dbReference>
<feature type="transmembrane region" description="Helical" evidence="1">
    <location>
        <begin position="73"/>
        <end position="98"/>
    </location>
</feature>
<dbReference type="AlphaFoldDB" id="A0A1A0QWY0"/>
<dbReference type="STRING" id="81858.BST23_17580"/>
<evidence type="ECO:0000313" key="2">
    <source>
        <dbReference type="EMBL" id="ORA63836.1"/>
    </source>
</evidence>
<keyword evidence="1" id="KW-1133">Transmembrane helix</keyword>
<proteinExistence type="predicted"/>
<dbReference type="EMBL" id="MVHP01000021">
    <property type="protein sequence ID" value="ORA63836.1"/>
    <property type="molecule type" value="Genomic_DNA"/>
</dbReference>
<keyword evidence="1" id="KW-0472">Membrane</keyword>
<comment type="caution">
    <text evidence="2">The sequence shown here is derived from an EMBL/GenBank/DDBJ whole genome shotgun (WGS) entry which is preliminary data.</text>
</comment>
<evidence type="ECO:0000313" key="3">
    <source>
        <dbReference type="Proteomes" id="UP000192772"/>
    </source>
</evidence>
<organism evidence="2 3">
    <name type="scientific">Mycolicibacterium elephantis</name>
    <dbReference type="NCBI Taxonomy" id="81858"/>
    <lineage>
        <taxon>Bacteria</taxon>
        <taxon>Bacillati</taxon>
        <taxon>Actinomycetota</taxon>
        <taxon>Actinomycetes</taxon>
        <taxon>Mycobacteriales</taxon>
        <taxon>Mycobacteriaceae</taxon>
        <taxon>Mycolicibacterium</taxon>
    </lineage>
</organism>
<protein>
    <submittedName>
        <fullName evidence="2">Uncharacterized protein</fullName>
    </submittedName>
</protein>
<accession>A0A1A0QWY0</accession>
<dbReference type="RefSeq" id="WP_064890676.1">
    <property type="nucleotide sequence ID" value="NZ_JBCGVB010000022.1"/>
</dbReference>
<feature type="transmembrane region" description="Helical" evidence="1">
    <location>
        <begin position="110"/>
        <end position="131"/>
    </location>
</feature>
<gene>
    <name evidence="2" type="ORF">BST23_17580</name>
</gene>